<proteinExistence type="predicted"/>
<gene>
    <name evidence="1" type="ORF">HMPREF9952_0800</name>
</gene>
<name>F9Q9U7_9PAST</name>
<dbReference type="Proteomes" id="UP000006235">
    <property type="component" value="Unassembled WGS sequence"/>
</dbReference>
<dbReference type="STRING" id="1035188.HMPREF9952_0800"/>
<protein>
    <submittedName>
        <fullName evidence="1">Uncharacterized protein</fullName>
    </submittedName>
</protein>
<sequence>MYAATLMLKSLKAGRYVSFDKLLSVVKKATDCDYVLFMPAINLLYLLGLVEYHQTNDSFEYIGK</sequence>
<accession>F9Q9U7</accession>
<dbReference type="EMBL" id="AFUV01000014">
    <property type="protein sequence ID" value="EGV05822.1"/>
    <property type="molecule type" value="Genomic_DNA"/>
</dbReference>
<dbReference type="InterPro" id="IPR046895">
    <property type="entry name" value="ABC-3C_MC8"/>
</dbReference>
<comment type="caution">
    <text evidence="1">The sequence shown here is derived from an EMBL/GenBank/DDBJ whole genome shotgun (WGS) entry which is preliminary data.</text>
</comment>
<reference evidence="1 2" key="1">
    <citation type="submission" date="2011-07" db="EMBL/GenBank/DDBJ databases">
        <authorList>
            <person name="Harkins D.M."/>
            <person name="Madupu R."/>
            <person name="Durkin A.S."/>
            <person name="Torralba M."/>
            <person name="Methe B."/>
            <person name="Sutton G.G."/>
            <person name="Nelson K.E."/>
        </authorList>
    </citation>
    <scope>NUCLEOTIDE SEQUENCE [LARGE SCALE GENOMIC DNA]</scope>
    <source>
        <strain evidence="1 2">HK 85</strain>
    </source>
</reference>
<evidence type="ECO:0000313" key="1">
    <source>
        <dbReference type="EMBL" id="EGV05822.1"/>
    </source>
</evidence>
<evidence type="ECO:0000313" key="2">
    <source>
        <dbReference type="Proteomes" id="UP000006235"/>
    </source>
</evidence>
<organism evidence="1 2">
    <name type="scientific">Haemophilus pittmaniae HK 85</name>
    <dbReference type="NCBI Taxonomy" id="1035188"/>
    <lineage>
        <taxon>Bacteria</taxon>
        <taxon>Pseudomonadati</taxon>
        <taxon>Pseudomonadota</taxon>
        <taxon>Gammaproteobacteria</taxon>
        <taxon>Pasteurellales</taxon>
        <taxon>Pasteurellaceae</taxon>
        <taxon>Haemophilus</taxon>
    </lineage>
</organism>
<dbReference type="Pfam" id="PF20295">
    <property type="entry name" value="MC8"/>
    <property type="match status" value="1"/>
</dbReference>
<dbReference type="AlphaFoldDB" id="F9Q9U7"/>